<dbReference type="VEuPathDB" id="FungiDB:FUN_018782"/>
<organism evidence="5 6">
    <name type="scientific">Rhizophagus irregularis</name>
    <dbReference type="NCBI Taxonomy" id="588596"/>
    <lineage>
        <taxon>Eukaryota</taxon>
        <taxon>Fungi</taxon>
        <taxon>Fungi incertae sedis</taxon>
        <taxon>Mucoromycota</taxon>
        <taxon>Glomeromycotina</taxon>
        <taxon>Glomeromycetes</taxon>
        <taxon>Glomerales</taxon>
        <taxon>Glomeraceae</taxon>
        <taxon>Rhizophagus</taxon>
    </lineage>
</organism>
<evidence type="ECO:0008006" key="7">
    <source>
        <dbReference type="Google" id="ProtNLM"/>
    </source>
</evidence>
<feature type="transmembrane region" description="Helical" evidence="4">
    <location>
        <begin position="947"/>
        <end position="976"/>
    </location>
</feature>
<dbReference type="VEuPathDB" id="FungiDB:RhiirA1_455334"/>
<evidence type="ECO:0000256" key="2">
    <source>
        <dbReference type="SAM" id="Coils"/>
    </source>
</evidence>
<protein>
    <recommendedName>
        <fullName evidence="7">Ion transport domain-containing protein</fullName>
    </recommendedName>
</protein>
<dbReference type="EMBL" id="LLXI01000463">
    <property type="protein sequence ID" value="PKY46573.1"/>
    <property type="molecule type" value="Genomic_DNA"/>
</dbReference>
<feature type="coiled-coil region" evidence="2">
    <location>
        <begin position="183"/>
        <end position="217"/>
    </location>
</feature>
<dbReference type="VEuPathDB" id="FungiDB:FUN_016391"/>
<dbReference type="InterPro" id="IPR024862">
    <property type="entry name" value="TRPV"/>
</dbReference>
<accession>A0A2I1GIY3</accession>
<sequence>MEVFEKIKKFGNYFKQRDSGPQYLRYENNNNITIEKKEDYRIKISQDGKFVATFDIANLLIKVLHNTGSVEIDEPVAYFKINDNFIVEKLYPHSSKITRAFSDSNKNKPDDLFRWSYDVSNMYKNKNDQLFVFVTMSRINFDDDMKEGNKPDDDMKEKGKKPDYKGEKLKKREYNIQPRIAIYRIELNEKENEEEEKGNAEEEKGNEKNEKKNYSLKAVTCYYSYNISGICRFIEDSSEEREDEKGSKGKEKGKEDNVPKADEADVNKSRDKDNKLKRFIVLNTHGIYNFKFSDNYDSFKMDEKFEYPESLKCRLNYWYTDRDEVYNLEKMELVTTAKRIRKEDELYNFVKKHDYNIFNRFTIGKLHFCFTQGNNTIKLYCMENGLQVVSKKFDEIEKIHLLEFFGCDKKLLIIGEGESSEKNEKHKFKFIVWDLYDTGRYKLIEDNLPITTNADIADIVKHLTSTSGNVLQIDNDGKVLSVIKKVKEMLKQKKKKNKKKKVEIYSVKPIVNIKEKEPWVLDENDESSNKCYNLYQNEKEAEILQLIVGRSTVQIWHQIKNKNNFNKEEPFLEFIWTNHIPVYQEREATKLQIEEFEIECESNDKSNIKIKDFYLKIYWYERNKKYFDTIKTEQDINHIIKEEDNEIDKIENKKINDTEKVKKHEKVIQRKDIIEKFYIVRHACKALEHLNKRYINKDFVDNYVRVRNYEEMVTYIKHIVWKFVKYEPQNFKLLDVRYNIMKNLILGDCDNLIKFILFGDDETYKNKNKEIGHIPSNKLWPGKKFLRDDDLDFDKRKNVSKINELQNNMELAIYHCKGKDTTIVACLLEYYSNHAIDDADDYIEKLFLKECFAGHTHNSVEISINFLTFVKSQISNFLTSHNNEFRSFEVDKLKTISISARIKIFEFFKNEKPKLIESPLLRIVPLPNFIVNNIKEKKEMTFFKKDIGVFIYHFAIIFKSLIPFFLLTFIVILAFAHTMFVLLRNPVDIKTNNSTYSGSATNSLTNETLFNIELKQDFDSNSSDNPFTTFSKSILAAYFWINGNWIQRDEFDFWVVDLYTFIASIFLVIVLQNMLIAFMSDEYEAVKEKSRQILLKYKANRIADYEALNHVHLFSNPESQPKYIFYHGLPESYEKWYNIRKDDSKSVIYDNTKEFNFEKFKISDYDQYSIWKYNNYSNIIRMSTENFKNNFSNKIETLIEKFKDEKQIVEIEKFREMLKDEFYKISTNGIEKVEKILEDKFEKTKKVVENEKSIGQVEKILDEFEKFQLKLKELKKNQFET</sequence>
<dbReference type="VEuPathDB" id="FungiDB:RhiirFUN_015224"/>
<feature type="region of interest" description="Disordered" evidence="3">
    <location>
        <begin position="238"/>
        <end position="269"/>
    </location>
</feature>
<feature type="coiled-coil region" evidence="2">
    <location>
        <begin position="633"/>
        <end position="660"/>
    </location>
</feature>
<feature type="compositionally biased region" description="Basic and acidic residues" evidence="3">
    <location>
        <begin position="243"/>
        <end position="269"/>
    </location>
</feature>
<evidence type="ECO:0000313" key="6">
    <source>
        <dbReference type="Proteomes" id="UP000234323"/>
    </source>
</evidence>
<evidence type="ECO:0000256" key="4">
    <source>
        <dbReference type="SAM" id="Phobius"/>
    </source>
</evidence>
<keyword evidence="2" id="KW-0175">Coiled coil</keyword>
<keyword evidence="6" id="KW-1185">Reference proteome</keyword>
<dbReference type="GO" id="GO:0005216">
    <property type="term" value="F:monoatomic ion channel activity"/>
    <property type="evidence" value="ECO:0007669"/>
    <property type="project" value="InterPro"/>
</dbReference>
<dbReference type="VEuPathDB" id="FungiDB:RhiirA1_455335"/>
<feature type="region of interest" description="Disordered" evidence="3">
    <location>
        <begin position="144"/>
        <end position="170"/>
    </location>
</feature>
<feature type="transmembrane region" description="Helical" evidence="4">
    <location>
        <begin position="1058"/>
        <end position="1079"/>
    </location>
</feature>
<dbReference type="VEuPathDB" id="FungiDB:RhiirFUN_015223"/>
<dbReference type="Proteomes" id="UP000234323">
    <property type="component" value="Unassembled WGS sequence"/>
</dbReference>
<keyword evidence="4" id="KW-1133">Transmembrane helix</keyword>
<dbReference type="PANTHER" id="PTHR10582">
    <property type="entry name" value="TRANSIENT RECEPTOR POTENTIAL ION CHANNEL PROTEIN"/>
    <property type="match status" value="1"/>
</dbReference>
<reference evidence="5 6" key="1">
    <citation type="submission" date="2015-10" db="EMBL/GenBank/DDBJ databases">
        <title>Genome analyses suggest a sexual origin of heterokaryosis in a supposedly ancient asexual fungus.</title>
        <authorList>
            <person name="Ropars J."/>
            <person name="Sedzielewska K."/>
            <person name="Noel J."/>
            <person name="Charron P."/>
            <person name="Farinelli L."/>
            <person name="Marton T."/>
            <person name="Kruger M."/>
            <person name="Pelin A."/>
            <person name="Brachmann A."/>
            <person name="Corradi N."/>
        </authorList>
    </citation>
    <scope>NUCLEOTIDE SEQUENCE [LARGE SCALE GENOMIC DNA]</scope>
    <source>
        <strain evidence="5 6">A4</strain>
    </source>
</reference>
<dbReference type="GO" id="GO:0098703">
    <property type="term" value="P:calcium ion import across plasma membrane"/>
    <property type="evidence" value="ECO:0007669"/>
    <property type="project" value="TreeGrafter"/>
</dbReference>
<comment type="caution">
    <text evidence="5">The sequence shown here is derived from an EMBL/GenBank/DDBJ whole genome shotgun (WGS) entry which is preliminary data.</text>
</comment>
<proteinExistence type="predicted"/>
<keyword evidence="4" id="KW-0812">Transmembrane</keyword>
<evidence type="ECO:0000313" key="5">
    <source>
        <dbReference type="EMBL" id="PKY46573.1"/>
    </source>
</evidence>
<keyword evidence="4" id="KW-0472">Membrane</keyword>
<evidence type="ECO:0000256" key="3">
    <source>
        <dbReference type="SAM" id="MobiDB-lite"/>
    </source>
</evidence>
<dbReference type="GO" id="GO:0005886">
    <property type="term" value="C:plasma membrane"/>
    <property type="evidence" value="ECO:0007669"/>
    <property type="project" value="TreeGrafter"/>
</dbReference>
<keyword evidence="1" id="KW-0677">Repeat</keyword>
<name>A0A2I1GIY3_9GLOM</name>
<dbReference type="PANTHER" id="PTHR10582:SF2">
    <property type="entry name" value="INACTIVE"/>
    <property type="match status" value="1"/>
</dbReference>
<gene>
    <name evidence="5" type="ORF">RhiirA4_520052</name>
</gene>
<evidence type="ECO:0000256" key="1">
    <source>
        <dbReference type="ARBA" id="ARBA00022737"/>
    </source>
</evidence>